<sequence length="194" mass="22470">MSKPLVVAPRERNEQSAWALVRAAQAGDTVAFGEIYRRYFPVVEAYLFRRTADRVLAEDLTSETFLRAFDKIGSVSDLGKDVQAWLFTIARNLLFDFLRSGRHRREIVWADYFECADESRGLDHALLCRVVGDELARCVDQLNDEQRECIVLRFYEELSVSEVAARMCRREGTVRALQYRAVRKLAQLVSDWVR</sequence>
<keyword evidence="3" id="KW-0731">Sigma factor</keyword>
<dbReference type="Pfam" id="PF04545">
    <property type="entry name" value="Sigma70_r4"/>
    <property type="match status" value="1"/>
</dbReference>
<dbReference type="AlphaFoldDB" id="A0A558AIV6"/>
<keyword evidence="5" id="KW-0804">Transcription</keyword>
<dbReference type="RefSeq" id="WP_144635975.1">
    <property type="nucleotide sequence ID" value="NZ_BNAX01000018.1"/>
</dbReference>
<dbReference type="InterPro" id="IPR007627">
    <property type="entry name" value="RNA_pol_sigma70_r2"/>
</dbReference>
<evidence type="ECO:0000259" key="7">
    <source>
        <dbReference type="Pfam" id="PF04545"/>
    </source>
</evidence>
<dbReference type="Pfam" id="PF04542">
    <property type="entry name" value="Sigma70_r2"/>
    <property type="match status" value="1"/>
</dbReference>
<gene>
    <name evidence="8" type="ORF">FNH06_08020</name>
</gene>
<evidence type="ECO:0000313" key="8">
    <source>
        <dbReference type="EMBL" id="TVT24131.1"/>
    </source>
</evidence>
<dbReference type="PANTHER" id="PTHR43133:SF57">
    <property type="entry name" value="RNA POLYMERASE SIGMA-70 FACTOR"/>
    <property type="match status" value="1"/>
</dbReference>
<keyword evidence="4" id="KW-0238">DNA-binding</keyword>
<proteinExistence type="inferred from homology"/>
<dbReference type="InterPro" id="IPR007630">
    <property type="entry name" value="RNA_pol_sigma70_r4"/>
</dbReference>
<protein>
    <submittedName>
        <fullName evidence="8">Sigma-70 family RNA polymerase sigma factor</fullName>
    </submittedName>
</protein>
<dbReference type="EMBL" id="VJZA01000008">
    <property type="protein sequence ID" value="TVT24131.1"/>
    <property type="molecule type" value="Genomic_DNA"/>
</dbReference>
<accession>A0A558AIV6</accession>
<dbReference type="InterPro" id="IPR039425">
    <property type="entry name" value="RNA_pol_sigma-70-like"/>
</dbReference>
<organism evidence="8 9">
    <name type="scientific">Amycolatopsis acidiphila</name>
    <dbReference type="NCBI Taxonomy" id="715473"/>
    <lineage>
        <taxon>Bacteria</taxon>
        <taxon>Bacillati</taxon>
        <taxon>Actinomycetota</taxon>
        <taxon>Actinomycetes</taxon>
        <taxon>Pseudonocardiales</taxon>
        <taxon>Pseudonocardiaceae</taxon>
        <taxon>Amycolatopsis</taxon>
    </lineage>
</organism>
<dbReference type="InterPro" id="IPR036388">
    <property type="entry name" value="WH-like_DNA-bd_sf"/>
</dbReference>
<dbReference type="GO" id="GO:0006352">
    <property type="term" value="P:DNA-templated transcription initiation"/>
    <property type="evidence" value="ECO:0007669"/>
    <property type="project" value="InterPro"/>
</dbReference>
<evidence type="ECO:0000256" key="1">
    <source>
        <dbReference type="ARBA" id="ARBA00010641"/>
    </source>
</evidence>
<comment type="caution">
    <text evidence="8">The sequence shown here is derived from an EMBL/GenBank/DDBJ whole genome shotgun (WGS) entry which is preliminary data.</text>
</comment>
<dbReference type="GO" id="GO:0003677">
    <property type="term" value="F:DNA binding"/>
    <property type="evidence" value="ECO:0007669"/>
    <property type="project" value="UniProtKB-KW"/>
</dbReference>
<comment type="similarity">
    <text evidence="1">Belongs to the sigma-70 factor family. ECF subfamily.</text>
</comment>
<dbReference type="InterPro" id="IPR014284">
    <property type="entry name" value="RNA_pol_sigma-70_dom"/>
</dbReference>
<name>A0A558AIV6_9PSEU</name>
<evidence type="ECO:0000256" key="3">
    <source>
        <dbReference type="ARBA" id="ARBA00023082"/>
    </source>
</evidence>
<evidence type="ECO:0000259" key="6">
    <source>
        <dbReference type="Pfam" id="PF04542"/>
    </source>
</evidence>
<reference evidence="8 9" key="1">
    <citation type="submission" date="2019-07" db="EMBL/GenBank/DDBJ databases">
        <title>New species of Amycolatopsis and Streptomyces.</title>
        <authorList>
            <person name="Duangmal K."/>
            <person name="Teo W.F.A."/>
            <person name="Lipun K."/>
        </authorList>
    </citation>
    <scope>NUCLEOTIDE SEQUENCE [LARGE SCALE GENOMIC DNA]</scope>
    <source>
        <strain evidence="8 9">JCM 30562</strain>
    </source>
</reference>
<evidence type="ECO:0000313" key="9">
    <source>
        <dbReference type="Proteomes" id="UP000318578"/>
    </source>
</evidence>
<dbReference type="OrthoDB" id="261230at2"/>
<feature type="domain" description="RNA polymerase sigma-70 region 4" evidence="7">
    <location>
        <begin position="140"/>
        <end position="185"/>
    </location>
</feature>
<evidence type="ECO:0000256" key="5">
    <source>
        <dbReference type="ARBA" id="ARBA00023163"/>
    </source>
</evidence>
<dbReference type="GO" id="GO:0016987">
    <property type="term" value="F:sigma factor activity"/>
    <property type="evidence" value="ECO:0007669"/>
    <property type="project" value="UniProtKB-KW"/>
</dbReference>
<dbReference type="Gene3D" id="1.10.10.10">
    <property type="entry name" value="Winged helix-like DNA-binding domain superfamily/Winged helix DNA-binding domain"/>
    <property type="match status" value="1"/>
</dbReference>
<dbReference type="InterPro" id="IPR013325">
    <property type="entry name" value="RNA_pol_sigma_r2"/>
</dbReference>
<dbReference type="SUPFAM" id="SSF88659">
    <property type="entry name" value="Sigma3 and sigma4 domains of RNA polymerase sigma factors"/>
    <property type="match status" value="1"/>
</dbReference>
<keyword evidence="9" id="KW-1185">Reference proteome</keyword>
<dbReference type="Gene3D" id="1.10.1740.10">
    <property type="match status" value="1"/>
</dbReference>
<dbReference type="PANTHER" id="PTHR43133">
    <property type="entry name" value="RNA POLYMERASE ECF-TYPE SIGMA FACTO"/>
    <property type="match status" value="1"/>
</dbReference>
<dbReference type="Proteomes" id="UP000318578">
    <property type="component" value="Unassembled WGS sequence"/>
</dbReference>
<feature type="domain" description="RNA polymerase sigma-70 region 2" evidence="6">
    <location>
        <begin position="35"/>
        <end position="102"/>
    </location>
</feature>
<evidence type="ECO:0000256" key="4">
    <source>
        <dbReference type="ARBA" id="ARBA00023125"/>
    </source>
</evidence>
<dbReference type="NCBIfam" id="TIGR02937">
    <property type="entry name" value="sigma70-ECF"/>
    <property type="match status" value="1"/>
</dbReference>
<dbReference type="SUPFAM" id="SSF88946">
    <property type="entry name" value="Sigma2 domain of RNA polymerase sigma factors"/>
    <property type="match status" value="1"/>
</dbReference>
<dbReference type="CDD" id="cd06171">
    <property type="entry name" value="Sigma70_r4"/>
    <property type="match status" value="1"/>
</dbReference>
<dbReference type="InterPro" id="IPR013324">
    <property type="entry name" value="RNA_pol_sigma_r3/r4-like"/>
</dbReference>
<keyword evidence="2" id="KW-0805">Transcription regulation</keyword>
<evidence type="ECO:0000256" key="2">
    <source>
        <dbReference type="ARBA" id="ARBA00023015"/>
    </source>
</evidence>